<evidence type="ECO:0000259" key="6">
    <source>
        <dbReference type="Pfam" id="PF13873"/>
    </source>
</evidence>
<comment type="function">
    <text evidence="5">Involved in transvection phenomena (= synapsis-dependent gene expression), where the synaptic pairing of chromosomes carrying genes with which zeste interacts influences the expression of these genes. Zeste binds to DNA and stimulates transcription from a nearby promoter.</text>
</comment>
<dbReference type="Proteomes" id="UP000478052">
    <property type="component" value="Unassembled WGS sequence"/>
</dbReference>
<reference evidence="7 8" key="1">
    <citation type="submission" date="2019-08" db="EMBL/GenBank/DDBJ databases">
        <title>Whole genome of Aphis craccivora.</title>
        <authorList>
            <person name="Voronova N.V."/>
            <person name="Shulinski R.S."/>
            <person name="Bandarenka Y.V."/>
            <person name="Zhorov D.G."/>
            <person name="Warner D."/>
        </authorList>
    </citation>
    <scope>NUCLEOTIDE SEQUENCE [LARGE SCALE GENOMIC DNA]</scope>
    <source>
        <strain evidence="7">180601</strain>
        <tissue evidence="7">Whole Body</tissue>
    </source>
</reference>
<dbReference type="AlphaFoldDB" id="A0A6G0VYH5"/>
<sequence length="101" mass="11834">MTDTKRPRGKNFLESEKEMLIDLIVPHKSIIENIKTDNATNKSKDSIWEQITIDYNTHQQSGIRSISQLKNVYDNLKRVTRKEKSDQKVSYILNTLINFSH</sequence>
<evidence type="ECO:0000313" key="7">
    <source>
        <dbReference type="EMBL" id="KAF0714698.1"/>
    </source>
</evidence>
<evidence type="ECO:0000256" key="4">
    <source>
        <dbReference type="ARBA" id="ARBA00023163"/>
    </source>
</evidence>
<comment type="subunit">
    <text evidence="1">Self-associates forming complexes of several hundred monomers.</text>
</comment>
<dbReference type="PANTHER" id="PTHR21411">
    <property type="entry name" value="APONTIC"/>
    <property type="match status" value="1"/>
</dbReference>
<organism evidence="7 8">
    <name type="scientific">Aphis craccivora</name>
    <name type="common">Cowpea aphid</name>
    <dbReference type="NCBI Taxonomy" id="307492"/>
    <lineage>
        <taxon>Eukaryota</taxon>
        <taxon>Metazoa</taxon>
        <taxon>Ecdysozoa</taxon>
        <taxon>Arthropoda</taxon>
        <taxon>Hexapoda</taxon>
        <taxon>Insecta</taxon>
        <taxon>Pterygota</taxon>
        <taxon>Neoptera</taxon>
        <taxon>Paraneoptera</taxon>
        <taxon>Hemiptera</taxon>
        <taxon>Sternorrhyncha</taxon>
        <taxon>Aphidomorpha</taxon>
        <taxon>Aphidoidea</taxon>
        <taxon>Aphididae</taxon>
        <taxon>Aphidini</taxon>
        <taxon>Aphis</taxon>
        <taxon>Aphis</taxon>
    </lineage>
</organism>
<feature type="domain" description="Myb/SANT-like DNA-binding" evidence="6">
    <location>
        <begin position="8"/>
        <end position="84"/>
    </location>
</feature>
<gene>
    <name evidence="7" type="ORF">FWK35_00025482</name>
</gene>
<comment type="caution">
    <text evidence="7">The sequence shown here is derived from an EMBL/GenBank/DDBJ whole genome shotgun (WGS) entry which is preliminary data.</text>
</comment>
<evidence type="ECO:0000256" key="2">
    <source>
        <dbReference type="ARBA" id="ARBA00016807"/>
    </source>
</evidence>
<evidence type="ECO:0000313" key="8">
    <source>
        <dbReference type="Proteomes" id="UP000478052"/>
    </source>
</evidence>
<keyword evidence="4" id="KW-0804">Transcription</keyword>
<dbReference type="InterPro" id="IPR028002">
    <property type="entry name" value="Myb_DNA-bind_5"/>
</dbReference>
<dbReference type="EMBL" id="VUJU01010340">
    <property type="protein sequence ID" value="KAF0714698.1"/>
    <property type="molecule type" value="Genomic_DNA"/>
</dbReference>
<protein>
    <recommendedName>
        <fullName evidence="2">Regulatory protein zeste</fullName>
    </recommendedName>
</protein>
<dbReference type="OrthoDB" id="6626591at2759"/>
<keyword evidence="7" id="KW-0238">DNA-binding</keyword>
<dbReference type="GO" id="GO:0003677">
    <property type="term" value="F:DNA binding"/>
    <property type="evidence" value="ECO:0007669"/>
    <property type="project" value="UniProtKB-KW"/>
</dbReference>
<accession>A0A6G0VYH5</accession>
<keyword evidence="3" id="KW-0805">Transcription regulation</keyword>
<proteinExistence type="predicted"/>
<keyword evidence="8" id="KW-1185">Reference proteome</keyword>
<name>A0A6G0VYH5_APHCR</name>
<dbReference type="Pfam" id="PF13873">
    <property type="entry name" value="Myb_DNA-bind_5"/>
    <property type="match status" value="1"/>
</dbReference>
<evidence type="ECO:0000256" key="5">
    <source>
        <dbReference type="ARBA" id="ARBA00025466"/>
    </source>
</evidence>
<dbReference type="PANTHER" id="PTHR21411:SF0">
    <property type="entry name" value="REGULATORY PROTEIN ZESTE"/>
    <property type="match status" value="1"/>
</dbReference>
<evidence type="ECO:0000256" key="1">
    <source>
        <dbReference type="ARBA" id="ARBA00011764"/>
    </source>
</evidence>
<evidence type="ECO:0000256" key="3">
    <source>
        <dbReference type="ARBA" id="ARBA00023015"/>
    </source>
</evidence>